<name>A0A920CU70_9BACL</name>
<dbReference type="EMBL" id="BORT01000019">
    <property type="protein sequence ID" value="GIO49168.1"/>
    <property type="molecule type" value="Genomic_DNA"/>
</dbReference>
<reference evidence="2 3" key="1">
    <citation type="submission" date="2021-03" db="EMBL/GenBank/DDBJ databases">
        <title>Antimicrobial resistance genes in bacteria isolated from Japanese honey, and their potential for conferring macrolide and lincosamide resistance in the American foulbrood pathogen Paenibacillus larvae.</title>
        <authorList>
            <person name="Okamoto M."/>
            <person name="Kumagai M."/>
            <person name="Kanamori H."/>
            <person name="Takamatsu D."/>
        </authorList>
    </citation>
    <scope>NUCLEOTIDE SEQUENCE [LARGE SCALE GENOMIC DNA]</scope>
    <source>
        <strain evidence="2 3">J34TS1</strain>
    </source>
</reference>
<comment type="caution">
    <text evidence="2">The sequence shown here is derived from an EMBL/GenBank/DDBJ whole genome shotgun (WGS) entry which is preliminary data.</text>
</comment>
<keyword evidence="3" id="KW-1185">Reference proteome</keyword>
<feature type="signal peptide" evidence="1">
    <location>
        <begin position="1"/>
        <end position="22"/>
    </location>
</feature>
<dbReference type="AlphaFoldDB" id="A0A920CU70"/>
<evidence type="ECO:0000313" key="3">
    <source>
        <dbReference type="Proteomes" id="UP000682811"/>
    </source>
</evidence>
<protein>
    <submittedName>
        <fullName evidence="2">Uncharacterized protein</fullName>
    </submittedName>
</protein>
<feature type="chain" id="PRO_5037908264" evidence="1">
    <location>
        <begin position="23"/>
        <end position="145"/>
    </location>
</feature>
<dbReference type="Proteomes" id="UP000682811">
    <property type="component" value="Unassembled WGS sequence"/>
</dbReference>
<dbReference type="RefSeq" id="WP_212979718.1">
    <property type="nucleotide sequence ID" value="NZ_AP025343.1"/>
</dbReference>
<keyword evidence="1" id="KW-0732">Signal</keyword>
<accession>A0A920CU70</accession>
<evidence type="ECO:0000313" key="2">
    <source>
        <dbReference type="EMBL" id="GIO49168.1"/>
    </source>
</evidence>
<evidence type="ECO:0000256" key="1">
    <source>
        <dbReference type="SAM" id="SignalP"/>
    </source>
</evidence>
<sequence length="145" mass="15955">MKKILGLGLSALLLLAANPVSAQSNSVGTSNIQVVKSDDTDGPIITPFDVQLIPPTSYTGYAGYEKSFTMDPGNGREANVWVYNKSSAPIYMKIYKNGVEQTEVTYESGQQKTVSIYTAVRNDYKIYIFSKTGHKLDIDLSARQF</sequence>
<proteinExistence type="predicted"/>
<organism evidence="2 3">
    <name type="scientific">Paenibacillus azoreducens</name>
    <dbReference type="NCBI Taxonomy" id="116718"/>
    <lineage>
        <taxon>Bacteria</taxon>
        <taxon>Bacillati</taxon>
        <taxon>Bacillota</taxon>
        <taxon>Bacilli</taxon>
        <taxon>Bacillales</taxon>
        <taxon>Paenibacillaceae</taxon>
        <taxon>Paenibacillus</taxon>
    </lineage>
</organism>
<gene>
    <name evidence="2" type="ORF">J34TS1_39330</name>
</gene>